<name>A0A4Q1K8K3_9FLAO</name>
<reference evidence="2" key="1">
    <citation type="submission" date="2019-01" db="EMBL/GenBank/DDBJ databases">
        <title>Cytophagaceae bacterium strain CAR-16.</title>
        <authorList>
            <person name="Chen W.-M."/>
        </authorList>
    </citation>
    <scope>NUCLEOTIDE SEQUENCE [LARGE SCALE GENOMIC DNA]</scope>
    <source>
        <strain evidence="2">WWJ-16</strain>
    </source>
</reference>
<dbReference type="RefSeq" id="WP_129461406.1">
    <property type="nucleotide sequence ID" value="NZ_SBKN01000004.1"/>
</dbReference>
<dbReference type="OrthoDB" id="1098521at2"/>
<evidence type="ECO:0000313" key="1">
    <source>
        <dbReference type="EMBL" id="RXR22521.1"/>
    </source>
</evidence>
<protein>
    <submittedName>
        <fullName evidence="1">Uncharacterized protein</fullName>
    </submittedName>
</protein>
<dbReference type="Proteomes" id="UP000289857">
    <property type="component" value="Unassembled WGS sequence"/>
</dbReference>
<keyword evidence="2" id="KW-1185">Reference proteome</keyword>
<evidence type="ECO:0000313" key="2">
    <source>
        <dbReference type="Proteomes" id="UP000289857"/>
    </source>
</evidence>
<dbReference type="EMBL" id="SBKN01000004">
    <property type="protein sequence ID" value="RXR22521.1"/>
    <property type="molecule type" value="Genomic_DNA"/>
</dbReference>
<sequence>MESVKNIELLLEKYFEGETSIAEEKVLKQYFTSETVAPHLEQYRSLFGYFKAEQEEKLEQPIVLTSQKTTLYRWLVAASIALLLGGGFWFTQQEAPQNAVAQSELGTYDSPEEAFEETQKALAMVSGHLNTGIESIGYLNEYENSKNQVFKQ</sequence>
<proteinExistence type="predicted"/>
<organism evidence="1 2">
    <name type="scientific">Flavobacterium stagni</name>
    <dbReference type="NCBI Taxonomy" id="2506421"/>
    <lineage>
        <taxon>Bacteria</taxon>
        <taxon>Pseudomonadati</taxon>
        <taxon>Bacteroidota</taxon>
        <taxon>Flavobacteriia</taxon>
        <taxon>Flavobacteriales</taxon>
        <taxon>Flavobacteriaceae</taxon>
        <taxon>Flavobacterium</taxon>
    </lineage>
</organism>
<dbReference type="AlphaFoldDB" id="A0A4Q1K8K3"/>
<gene>
    <name evidence="1" type="ORF">EQG61_08020</name>
</gene>
<comment type="caution">
    <text evidence="1">The sequence shown here is derived from an EMBL/GenBank/DDBJ whole genome shotgun (WGS) entry which is preliminary data.</text>
</comment>
<accession>A0A4Q1K8K3</accession>